<dbReference type="OrthoDB" id="4007at2759"/>
<name>A0A4C1XEE9_EUMVA</name>
<proteinExistence type="inferred from homology"/>
<dbReference type="PANTHER" id="PTHR12184:SF1">
    <property type="entry name" value="UBIQUINOL-CYTOCHROME-C REDUCTASE COMPLEX ASSEMBLY FACTOR 1"/>
    <property type="match status" value="1"/>
</dbReference>
<comment type="caution">
    <text evidence="3">The sequence shown here is derived from an EMBL/GenBank/DDBJ whole genome shotgun (WGS) entry which is preliminary data.</text>
</comment>
<evidence type="ECO:0000313" key="3">
    <source>
        <dbReference type="EMBL" id="GBP60804.1"/>
    </source>
</evidence>
<dbReference type="InterPro" id="IPR007129">
    <property type="entry name" value="Ubiqinol_cyt_c_chaperone_CPB3"/>
</dbReference>
<dbReference type="InterPro" id="IPR021150">
    <property type="entry name" value="Ubiq_cyt_c_chap"/>
</dbReference>
<accession>A0A4C1XEE9</accession>
<keyword evidence="4" id="KW-1185">Reference proteome</keyword>
<dbReference type="GO" id="GO:0034551">
    <property type="term" value="P:mitochondrial respiratory chain complex III assembly"/>
    <property type="evidence" value="ECO:0007669"/>
    <property type="project" value="TreeGrafter"/>
</dbReference>
<feature type="domain" description="Ubiquinol-cytochrome c chaperone" evidence="2">
    <location>
        <begin position="33"/>
        <end position="135"/>
    </location>
</feature>
<dbReference type="GO" id="GO:0005739">
    <property type="term" value="C:mitochondrion"/>
    <property type="evidence" value="ECO:0007669"/>
    <property type="project" value="TreeGrafter"/>
</dbReference>
<dbReference type="STRING" id="151549.A0A4C1XEE9"/>
<protein>
    <submittedName>
        <fullName evidence="3">Ubiquinol-cytochrome-c reductase complex assembly factor 1</fullName>
    </submittedName>
</protein>
<dbReference type="PANTHER" id="PTHR12184">
    <property type="entry name" value="UBIQUINOL-CYTOCHROME C REDUCTASE COMPLEX ASSEMBLY FACTOR 1 FAMILY MEMBER"/>
    <property type="match status" value="1"/>
</dbReference>
<dbReference type="Pfam" id="PF03981">
    <property type="entry name" value="Ubiq_cyt_C_chap"/>
    <property type="match status" value="1"/>
</dbReference>
<evidence type="ECO:0000256" key="1">
    <source>
        <dbReference type="ARBA" id="ARBA00006407"/>
    </source>
</evidence>
<gene>
    <name evidence="3" type="primary">Uqcc1</name>
    <name evidence="3" type="ORF">EVAR_85064_1</name>
</gene>
<reference evidence="3 4" key="1">
    <citation type="journal article" date="2019" name="Commun. Biol.">
        <title>The bagworm genome reveals a unique fibroin gene that provides high tensile strength.</title>
        <authorList>
            <person name="Kono N."/>
            <person name="Nakamura H."/>
            <person name="Ohtoshi R."/>
            <person name="Tomita M."/>
            <person name="Numata K."/>
            <person name="Arakawa K."/>
        </authorList>
    </citation>
    <scope>NUCLEOTIDE SEQUENCE [LARGE SCALE GENOMIC DNA]</scope>
</reference>
<dbReference type="Proteomes" id="UP000299102">
    <property type="component" value="Unassembled WGS sequence"/>
</dbReference>
<comment type="similarity">
    <text evidence="1">Belongs to the CBP3 family.</text>
</comment>
<dbReference type="AlphaFoldDB" id="A0A4C1XEE9"/>
<evidence type="ECO:0000259" key="2">
    <source>
        <dbReference type="Pfam" id="PF03981"/>
    </source>
</evidence>
<organism evidence="3 4">
    <name type="scientific">Eumeta variegata</name>
    <name type="common">Bagworm moth</name>
    <name type="synonym">Eumeta japonica</name>
    <dbReference type="NCBI Taxonomy" id="151549"/>
    <lineage>
        <taxon>Eukaryota</taxon>
        <taxon>Metazoa</taxon>
        <taxon>Ecdysozoa</taxon>
        <taxon>Arthropoda</taxon>
        <taxon>Hexapoda</taxon>
        <taxon>Insecta</taxon>
        <taxon>Pterygota</taxon>
        <taxon>Neoptera</taxon>
        <taxon>Endopterygota</taxon>
        <taxon>Lepidoptera</taxon>
        <taxon>Glossata</taxon>
        <taxon>Ditrysia</taxon>
        <taxon>Tineoidea</taxon>
        <taxon>Psychidae</taxon>
        <taxon>Oiketicinae</taxon>
        <taxon>Eumeta</taxon>
    </lineage>
</organism>
<sequence length="152" mass="16997">MVRCMAEDLITSNKDKKSAIGTEKTYVKGSGLFIRNCVIEALWADVANRIKFLEGANITTARKQVSELSEQFQAALIGYDEGLEDDRALAGAVWRRFYAMSPTVTAMQVESIVSYTRHQMSVLEKISKDELMSQPSISWLSISDHLVTKTTL</sequence>
<evidence type="ECO:0000313" key="4">
    <source>
        <dbReference type="Proteomes" id="UP000299102"/>
    </source>
</evidence>
<dbReference type="EMBL" id="BGZK01000796">
    <property type="protein sequence ID" value="GBP60804.1"/>
    <property type="molecule type" value="Genomic_DNA"/>
</dbReference>